<comment type="similarity">
    <text evidence="10">Belongs to the glycosyltransferase 28 family. MurG subfamily.</text>
</comment>
<name>A0ABX5FBB9_9CHRO</name>
<dbReference type="SUPFAM" id="SSF53756">
    <property type="entry name" value="UDP-Glycosyltransferase/glycogen phosphorylase"/>
    <property type="match status" value="1"/>
</dbReference>
<keyword evidence="14" id="KW-1185">Reference proteome</keyword>
<feature type="binding site" evidence="10">
    <location>
        <begin position="11"/>
        <end position="13"/>
    </location>
    <ligand>
        <name>UDP-N-acetyl-alpha-D-glucosamine</name>
        <dbReference type="ChEBI" id="CHEBI:57705"/>
    </ligand>
</feature>
<accession>A0ABX5FBB9</accession>
<dbReference type="InterPro" id="IPR006009">
    <property type="entry name" value="GlcNAc_MurG"/>
</dbReference>
<comment type="catalytic activity">
    <reaction evidence="10">
        <text>di-trans,octa-cis-undecaprenyl diphospho-N-acetyl-alpha-D-muramoyl-L-alanyl-D-glutamyl-meso-2,6-diaminopimeloyl-D-alanyl-D-alanine + UDP-N-acetyl-alpha-D-glucosamine = di-trans,octa-cis-undecaprenyl diphospho-[N-acetyl-alpha-D-glucosaminyl-(1-&gt;4)]-N-acetyl-alpha-D-muramoyl-L-alanyl-D-glutamyl-meso-2,6-diaminopimeloyl-D-alanyl-D-alanine + UDP + H(+)</text>
        <dbReference type="Rhea" id="RHEA:31227"/>
        <dbReference type="ChEBI" id="CHEBI:15378"/>
        <dbReference type="ChEBI" id="CHEBI:57705"/>
        <dbReference type="ChEBI" id="CHEBI:58223"/>
        <dbReference type="ChEBI" id="CHEBI:61387"/>
        <dbReference type="ChEBI" id="CHEBI:61388"/>
        <dbReference type="EC" id="2.4.1.227"/>
    </reaction>
</comment>
<keyword evidence="2 10" id="KW-0132">Cell division</keyword>
<dbReference type="PANTHER" id="PTHR21015:SF22">
    <property type="entry name" value="GLYCOSYLTRANSFERASE"/>
    <property type="match status" value="1"/>
</dbReference>
<feature type="domain" description="Glycosyl transferase family 28 C-terminal" evidence="12">
    <location>
        <begin position="182"/>
        <end position="321"/>
    </location>
</feature>
<protein>
    <recommendedName>
        <fullName evidence="10">UDP-N-acetylglucosamine--N-acetylmuramyl-(pentapeptide) pyrophosphoryl-undecaprenol N-acetylglucosamine transferase</fullName>
        <ecNumber evidence="10">2.4.1.227</ecNumber>
    </recommendedName>
    <alternativeName>
        <fullName evidence="10">Undecaprenyl-PP-MurNAc-pentapeptide-UDPGlcNAc GlcNAc transferase</fullName>
    </alternativeName>
</protein>
<evidence type="ECO:0000256" key="5">
    <source>
        <dbReference type="ARBA" id="ARBA00022960"/>
    </source>
</evidence>
<dbReference type="GO" id="GO:0016740">
    <property type="term" value="F:transferase activity"/>
    <property type="evidence" value="ECO:0007669"/>
    <property type="project" value="UniProtKB-KW"/>
</dbReference>
<dbReference type="Pfam" id="PF04101">
    <property type="entry name" value="Glyco_tran_28_C"/>
    <property type="match status" value="1"/>
</dbReference>
<comment type="caution">
    <text evidence="13">The sequence shown here is derived from an EMBL/GenBank/DDBJ whole genome shotgun (WGS) entry which is preliminary data.</text>
</comment>
<evidence type="ECO:0000256" key="9">
    <source>
        <dbReference type="ARBA" id="ARBA00023316"/>
    </source>
</evidence>
<comment type="caution">
    <text evidence="10">Lacks conserved residue(s) required for the propagation of feature annotation.</text>
</comment>
<dbReference type="RefSeq" id="WP_106219417.1">
    <property type="nucleotide sequence ID" value="NZ_PVWP01000001.1"/>
</dbReference>
<dbReference type="PANTHER" id="PTHR21015">
    <property type="entry name" value="UDP-N-ACETYLGLUCOSAMINE--N-ACETYLMURAMYL-(PENTAPEPTIDE) PYROPHOSPHORYL-UNDECAPRENOL N-ACETYLGLUCOSAMINE TRANSFERASE 1"/>
    <property type="match status" value="1"/>
</dbReference>
<keyword evidence="3 10" id="KW-0328">Glycosyltransferase</keyword>
<keyword evidence="9 10" id="KW-0961">Cell wall biogenesis/degradation</keyword>
<evidence type="ECO:0000256" key="8">
    <source>
        <dbReference type="ARBA" id="ARBA00023306"/>
    </source>
</evidence>
<feature type="binding site" evidence="10">
    <location>
        <position position="188"/>
    </location>
    <ligand>
        <name>UDP-N-acetyl-alpha-D-glucosamine</name>
        <dbReference type="ChEBI" id="CHEBI:57705"/>
    </ligand>
</feature>
<evidence type="ECO:0000256" key="10">
    <source>
        <dbReference type="HAMAP-Rule" id="MF_00033"/>
    </source>
</evidence>
<dbReference type="EMBL" id="PVWP01000001">
    <property type="protein sequence ID" value="PSB39220.1"/>
    <property type="molecule type" value="Genomic_DNA"/>
</dbReference>
<feature type="binding site" evidence="10">
    <location>
        <position position="282"/>
    </location>
    <ligand>
        <name>UDP-N-acetyl-alpha-D-glucosamine</name>
        <dbReference type="ChEBI" id="CHEBI:57705"/>
    </ligand>
</feature>
<comment type="subcellular location">
    <subcellularLocation>
        <location evidence="10">Cell membrane</location>
        <topology evidence="10">Peripheral membrane protein</topology>
        <orientation evidence="10">Cytoplasmic side</orientation>
    </subcellularLocation>
</comment>
<dbReference type="HAMAP" id="MF_00033">
    <property type="entry name" value="MurG"/>
    <property type="match status" value="1"/>
</dbReference>
<evidence type="ECO:0000259" key="12">
    <source>
        <dbReference type="Pfam" id="PF04101"/>
    </source>
</evidence>
<evidence type="ECO:0000256" key="6">
    <source>
        <dbReference type="ARBA" id="ARBA00022984"/>
    </source>
</evidence>
<evidence type="ECO:0000256" key="1">
    <source>
        <dbReference type="ARBA" id="ARBA00022475"/>
    </source>
</evidence>
<dbReference type="InterPro" id="IPR007235">
    <property type="entry name" value="Glyco_trans_28_C"/>
</dbReference>
<feature type="binding site" evidence="10">
    <location>
        <position position="120"/>
    </location>
    <ligand>
        <name>UDP-N-acetyl-alpha-D-glucosamine</name>
        <dbReference type="ChEBI" id="CHEBI:57705"/>
    </ligand>
</feature>
<evidence type="ECO:0000259" key="11">
    <source>
        <dbReference type="Pfam" id="PF03033"/>
    </source>
</evidence>
<organism evidence="13 14">
    <name type="scientific">Aphanothece cf. minutissima CCALA 015</name>
    <dbReference type="NCBI Taxonomy" id="2107695"/>
    <lineage>
        <taxon>Bacteria</taxon>
        <taxon>Bacillati</taxon>
        <taxon>Cyanobacteriota</taxon>
        <taxon>Cyanophyceae</taxon>
        <taxon>Oscillatoriophycideae</taxon>
        <taxon>Chroococcales</taxon>
        <taxon>Aphanothecaceae</taxon>
        <taxon>Aphanothece</taxon>
    </lineage>
</organism>
<evidence type="ECO:0000256" key="2">
    <source>
        <dbReference type="ARBA" id="ARBA00022618"/>
    </source>
</evidence>
<keyword evidence="5 10" id="KW-0133">Cell shape</keyword>
<dbReference type="Gene3D" id="3.40.50.2000">
    <property type="entry name" value="Glycogen Phosphorylase B"/>
    <property type="match status" value="2"/>
</dbReference>
<feature type="domain" description="Glycosyltransferase family 28 N-terminal" evidence="11">
    <location>
        <begin position="5"/>
        <end position="138"/>
    </location>
</feature>
<keyword evidence="6 10" id="KW-0573">Peptidoglycan synthesis</keyword>
<evidence type="ECO:0000256" key="4">
    <source>
        <dbReference type="ARBA" id="ARBA00022679"/>
    </source>
</evidence>
<keyword evidence="7 10" id="KW-0472">Membrane</keyword>
<evidence type="ECO:0000313" key="14">
    <source>
        <dbReference type="Proteomes" id="UP000238218"/>
    </source>
</evidence>
<dbReference type="Proteomes" id="UP000238218">
    <property type="component" value="Unassembled WGS sequence"/>
</dbReference>
<dbReference type="EC" id="2.4.1.227" evidence="10"/>
<gene>
    <name evidence="10" type="primary">murG</name>
    <name evidence="13" type="ORF">C7B81_00785</name>
</gene>
<evidence type="ECO:0000256" key="3">
    <source>
        <dbReference type="ARBA" id="ARBA00022676"/>
    </source>
</evidence>
<evidence type="ECO:0000313" key="13">
    <source>
        <dbReference type="EMBL" id="PSB39220.1"/>
    </source>
</evidence>
<keyword evidence="1 10" id="KW-1003">Cell membrane</keyword>
<dbReference type="Pfam" id="PF03033">
    <property type="entry name" value="Glyco_transf_28"/>
    <property type="match status" value="1"/>
</dbReference>
<dbReference type="CDD" id="cd03785">
    <property type="entry name" value="GT28_MurG"/>
    <property type="match status" value="1"/>
</dbReference>
<comment type="function">
    <text evidence="10">Cell wall formation. Catalyzes the transfer of a GlcNAc subunit on undecaprenyl-pyrophosphoryl-MurNAc-pentapeptide (lipid intermediate I) to form undecaprenyl-pyrophosphoryl-MurNAc-(pentapeptide)GlcNAc (lipid intermediate II).</text>
</comment>
<dbReference type="InterPro" id="IPR004276">
    <property type="entry name" value="GlycoTrans_28_N"/>
</dbReference>
<sequence length="360" mass="37925">MPTLLIAASGTGGHLFPALAVAEALPDDWQVHWLGVPDRLETELVPSRYPLHTVRAGGLQGKGLRRLWNLLQLLLAVLPVRRLIRREGVSAVFSSGGYIAAPAILAARWCGVPVVLHESNAVPGRVTRLLGPLCTRVAVGLPQAVERLPRCRPLVCGTPVRRAFLTPAALPGWVPRGAGPLLLVMGGSQGALRLNRMVRPLLPLLAASGCRIVHLTGSQDPDAGQLHLDGVVERAFSDELPGLLQHCDLAISRAGAGSLSELAVCGTPAILVPFPQAADRHQDANAAAAAAVGAAVIVWQHDPCEPALERAVWRLLGPRLRGSAAAADPLVAMGDGMGTLAVRDADRRLVQVLEQLIGRA</sequence>
<keyword evidence="8 10" id="KW-0131">Cell cycle</keyword>
<feature type="binding site" evidence="10">
    <location>
        <position position="161"/>
    </location>
    <ligand>
        <name>UDP-N-acetyl-alpha-D-glucosamine</name>
        <dbReference type="ChEBI" id="CHEBI:57705"/>
    </ligand>
</feature>
<evidence type="ECO:0000256" key="7">
    <source>
        <dbReference type="ARBA" id="ARBA00023136"/>
    </source>
</evidence>
<reference evidence="13 14" key="2">
    <citation type="submission" date="2018-03" db="EMBL/GenBank/DDBJ databases">
        <title>The ancient ancestry and fast evolution of plastids.</title>
        <authorList>
            <person name="Moore K.R."/>
            <person name="Magnabosco C."/>
            <person name="Momper L."/>
            <person name="Gold D.A."/>
            <person name="Bosak T."/>
            <person name="Fournier G.P."/>
        </authorList>
    </citation>
    <scope>NUCLEOTIDE SEQUENCE [LARGE SCALE GENOMIC DNA]</scope>
    <source>
        <strain evidence="13 14">CCALA 015</strain>
    </source>
</reference>
<reference evidence="13 14" key="1">
    <citation type="submission" date="2018-02" db="EMBL/GenBank/DDBJ databases">
        <authorList>
            <person name="Moore K."/>
            <person name="Momper L."/>
        </authorList>
    </citation>
    <scope>NUCLEOTIDE SEQUENCE [LARGE SCALE GENOMIC DNA]</scope>
    <source>
        <strain evidence="13 14">CCALA 015</strain>
    </source>
</reference>
<keyword evidence="4 10" id="KW-0808">Transferase</keyword>
<comment type="pathway">
    <text evidence="10">Cell wall biogenesis; peptidoglycan biosynthesis.</text>
</comment>
<proteinExistence type="inferred from homology"/>